<dbReference type="EMBL" id="GBRH01229661">
    <property type="protein sequence ID" value="JAD68234.1"/>
    <property type="molecule type" value="Transcribed_RNA"/>
</dbReference>
<dbReference type="AlphaFoldDB" id="A0A0A9BW22"/>
<proteinExistence type="predicted"/>
<sequence>MMDRMAACSLSANNFVSSLGTELSKEMGLKSFILVGLLILGIKVIKELLIACKFRVPP</sequence>
<evidence type="ECO:0000313" key="1">
    <source>
        <dbReference type="EMBL" id="JAD68234.1"/>
    </source>
</evidence>
<reference evidence="1" key="1">
    <citation type="submission" date="2014-09" db="EMBL/GenBank/DDBJ databases">
        <authorList>
            <person name="Magalhaes I.L.F."/>
            <person name="Oliveira U."/>
            <person name="Santos F.R."/>
            <person name="Vidigal T.H.D.A."/>
            <person name="Brescovit A.D."/>
            <person name="Santos A.J."/>
        </authorList>
    </citation>
    <scope>NUCLEOTIDE SEQUENCE</scope>
    <source>
        <tissue evidence="1">Shoot tissue taken approximately 20 cm above the soil surface</tissue>
    </source>
</reference>
<protein>
    <submittedName>
        <fullName evidence="1">Uncharacterized protein</fullName>
    </submittedName>
</protein>
<organism evidence="1">
    <name type="scientific">Arundo donax</name>
    <name type="common">Giant reed</name>
    <name type="synonym">Donax arundinaceus</name>
    <dbReference type="NCBI Taxonomy" id="35708"/>
    <lineage>
        <taxon>Eukaryota</taxon>
        <taxon>Viridiplantae</taxon>
        <taxon>Streptophyta</taxon>
        <taxon>Embryophyta</taxon>
        <taxon>Tracheophyta</taxon>
        <taxon>Spermatophyta</taxon>
        <taxon>Magnoliopsida</taxon>
        <taxon>Liliopsida</taxon>
        <taxon>Poales</taxon>
        <taxon>Poaceae</taxon>
        <taxon>PACMAD clade</taxon>
        <taxon>Arundinoideae</taxon>
        <taxon>Arundineae</taxon>
        <taxon>Arundo</taxon>
    </lineage>
</organism>
<name>A0A0A9BW22_ARUDO</name>
<reference evidence="1" key="2">
    <citation type="journal article" date="2015" name="Data Brief">
        <title>Shoot transcriptome of the giant reed, Arundo donax.</title>
        <authorList>
            <person name="Barrero R.A."/>
            <person name="Guerrero F.D."/>
            <person name="Moolhuijzen P."/>
            <person name="Goolsby J.A."/>
            <person name="Tidwell J."/>
            <person name="Bellgard S.E."/>
            <person name="Bellgard M.I."/>
        </authorList>
    </citation>
    <scope>NUCLEOTIDE SEQUENCE</scope>
    <source>
        <tissue evidence="1">Shoot tissue taken approximately 20 cm above the soil surface</tissue>
    </source>
</reference>
<accession>A0A0A9BW22</accession>